<keyword evidence="2" id="KW-0732">Signal</keyword>
<dbReference type="RefSeq" id="WP_135441466.1">
    <property type="nucleotide sequence ID" value="NZ_SRLE01000004.1"/>
</dbReference>
<feature type="region of interest" description="Disordered" evidence="1">
    <location>
        <begin position="197"/>
        <end position="264"/>
    </location>
</feature>
<organism evidence="3 4">
    <name type="scientific">Mangrovimicrobium sediminis</name>
    <dbReference type="NCBI Taxonomy" id="2562682"/>
    <lineage>
        <taxon>Bacteria</taxon>
        <taxon>Pseudomonadati</taxon>
        <taxon>Pseudomonadota</taxon>
        <taxon>Gammaproteobacteria</taxon>
        <taxon>Cellvibrionales</taxon>
        <taxon>Halieaceae</taxon>
        <taxon>Mangrovimicrobium</taxon>
    </lineage>
</organism>
<evidence type="ECO:0000313" key="4">
    <source>
        <dbReference type="Proteomes" id="UP000298050"/>
    </source>
</evidence>
<keyword evidence="4" id="KW-1185">Reference proteome</keyword>
<dbReference type="AlphaFoldDB" id="A0A4Z0M7F4"/>
<sequence length="367" mass="37202">MQRYPHRVLTSCLLALCLALAPAAQAIVTVLDPGGQPVVHKTVTITLPGQEPKEAETDDDGILFWLDGSKVDELPPGTIISDGYSFEVTTGMSTTTKVLIGVGVAAGIGAAIALSDDDGGNGGGGTPTEPDPDPPPTTPGPAMLSVDPLSLSATRTVGDPCPLDLGSVTVGNTGESSLDYTVTPAASTVENFSYPDGGGTLAQGSQDSLDFDFDCTPATDQPGTETHSVTIDAGDAGTQSVSLSVTTDAAPTEPPALANDGPSSYTKIHTVSVSPCPDPYGPLRISNTGGAPLEWSIPDSPDFVTVGASSGTLAPGETVEIPLDFPCSGFVMGTNMGEIAVWSNALDDPGMDTGTVTVTIELTVQDP</sequence>
<dbReference type="Proteomes" id="UP000298050">
    <property type="component" value="Unassembled WGS sequence"/>
</dbReference>
<evidence type="ECO:0000256" key="1">
    <source>
        <dbReference type="SAM" id="MobiDB-lite"/>
    </source>
</evidence>
<feature type="chain" id="PRO_5021508633" description="Choice-of-anchor D domain-containing protein" evidence="2">
    <location>
        <begin position="27"/>
        <end position="367"/>
    </location>
</feature>
<proteinExistence type="predicted"/>
<dbReference type="Gene3D" id="2.60.40.10">
    <property type="entry name" value="Immunoglobulins"/>
    <property type="match status" value="1"/>
</dbReference>
<evidence type="ECO:0000256" key="2">
    <source>
        <dbReference type="SAM" id="SignalP"/>
    </source>
</evidence>
<evidence type="ECO:0000313" key="3">
    <source>
        <dbReference type="EMBL" id="TGD75327.1"/>
    </source>
</evidence>
<gene>
    <name evidence="3" type="ORF">E4634_04870</name>
</gene>
<dbReference type="EMBL" id="SRLE01000004">
    <property type="protein sequence ID" value="TGD75327.1"/>
    <property type="molecule type" value="Genomic_DNA"/>
</dbReference>
<comment type="caution">
    <text evidence="3">The sequence shown here is derived from an EMBL/GenBank/DDBJ whole genome shotgun (WGS) entry which is preliminary data.</text>
</comment>
<feature type="compositionally biased region" description="Polar residues" evidence="1">
    <location>
        <begin position="218"/>
        <end position="229"/>
    </location>
</feature>
<protein>
    <recommendedName>
        <fullName evidence="5">Choice-of-anchor D domain-containing protein</fullName>
    </recommendedName>
</protein>
<feature type="region of interest" description="Disordered" evidence="1">
    <location>
        <begin position="116"/>
        <end position="146"/>
    </location>
</feature>
<feature type="compositionally biased region" description="Polar residues" evidence="1">
    <location>
        <begin position="237"/>
        <end position="249"/>
    </location>
</feature>
<feature type="signal peptide" evidence="2">
    <location>
        <begin position="1"/>
        <end position="26"/>
    </location>
</feature>
<accession>A0A4Z0M7F4</accession>
<reference evidence="3 4" key="1">
    <citation type="submission" date="2019-04" db="EMBL/GenBank/DDBJ databases">
        <title>Taxonomy of novel Haliea sp. from mangrove soil of West Coast of India.</title>
        <authorList>
            <person name="Verma A."/>
            <person name="Kumar P."/>
            <person name="Krishnamurthi S."/>
        </authorList>
    </citation>
    <scope>NUCLEOTIDE SEQUENCE [LARGE SCALE GENOMIC DNA]</scope>
    <source>
        <strain evidence="3 4">SAOS-164</strain>
    </source>
</reference>
<evidence type="ECO:0008006" key="5">
    <source>
        <dbReference type="Google" id="ProtNLM"/>
    </source>
</evidence>
<name>A0A4Z0M7F4_9GAMM</name>
<dbReference type="InterPro" id="IPR013783">
    <property type="entry name" value="Ig-like_fold"/>
</dbReference>